<sequence length="269" mass="31347">MKVAFSSDNHFDLNKINVERAMRAQALYLLNKNVNVYVIAGDLFNDFKQSLAFARNMQDLVKNKLTIRFLAGNHDMGKNVTYEELESDIDELYFHNKYIDLTDDIRLIGNNGWYDYSFVGNDYTEEEIQSFKNSFWYDRRIKQPITDKERFNINLKQIKDQLLAAGNKQTIVVSHFVPREDYIKRFPNGNTRLDIANAFLGSSKIGQTVDQSYTIATITGHLHLHPAPLKFGNNVYYNSAVGYSTERVHEWSSDDFLTEWQKRLVVLEF</sequence>
<evidence type="ECO:0000259" key="1">
    <source>
        <dbReference type="Pfam" id="PF00149"/>
    </source>
</evidence>
<accession>A0A2N9KFY6</accession>
<dbReference type="InterPro" id="IPR004843">
    <property type="entry name" value="Calcineurin-like_PHP"/>
</dbReference>
<feature type="domain" description="Calcineurin-like phosphoesterase" evidence="1">
    <location>
        <begin position="1"/>
        <end position="186"/>
    </location>
</feature>
<dbReference type="Gene3D" id="3.60.21.10">
    <property type="match status" value="1"/>
</dbReference>
<dbReference type="CDD" id="cd00838">
    <property type="entry name" value="MPP_superfamily"/>
    <property type="match status" value="1"/>
</dbReference>
<reference evidence="2 5" key="1">
    <citation type="submission" date="2018-02" db="EMBL/GenBank/DDBJ databases">
        <authorList>
            <person name="Rodrigo-Torres L."/>
            <person name="Arahal R. D."/>
            <person name="Lucena T."/>
        </authorList>
    </citation>
    <scope>NUCLEOTIDE SEQUENCE [LARGE SCALE GENOMIC DNA]</scope>
    <source>
        <strain evidence="2 5">CECT 8486</strain>
    </source>
</reference>
<dbReference type="AlphaFoldDB" id="A0A2N9KFY6"/>
<name>A0A2N9KFY6_9LACO</name>
<dbReference type="Pfam" id="PF00149">
    <property type="entry name" value="Metallophos"/>
    <property type="match status" value="1"/>
</dbReference>
<evidence type="ECO:0000313" key="3">
    <source>
        <dbReference type="EMBL" id="SPE09733.1"/>
    </source>
</evidence>
<dbReference type="RefSeq" id="WP_105299870.1">
    <property type="nucleotide sequence ID" value="NZ_CAURUR010000001.1"/>
</dbReference>
<dbReference type="SUPFAM" id="SSF56300">
    <property type="entry name" value="Metallo-dependent phosphatases"/>
    <property type="match status" value="1"/>
</dbReference>
<evidence type="ECO:0000313" key="2">
    <source>
        <dbReference type="EMBL" id="SPD94791.1"/>
    </source>
</evidence>
<evidence type="ECO:0000313" key="5">
    <source>
        <dbReference type="Proteomes" id="UP000239237"/>
    </source>
</evidence>
<dbReference type="NCBIfam" id="TIGR03729">
    <property type="entry name" value="acc_ester"/>
    <property type="match status" value="1"/>
</dbReference>
<protein>
    <submittedName>
        <fullName evidence="3">Calcineurin-like phosphoesterase</fullName>
    </submittedName>
</protein>
<dbReference type="Proteomes" id="UP000239237">
    <property type="component" value="Unassembled WGS sequence"/>
</dbReference>
<dbReference type="Proteomes" id="UP000237923">
    <property type="component" value="Unassembled WGS sequence"/>
</dbReference>
<dbReference type="EMBL" id="OKQR01000005">
    <property type="protein sequence ID" value="SPD94791.1"/>
    <property type="molecule type" value="Genomic_DNA"/>
</dbReference>
<proteinExistence type="predicted"/>
<evidence type="ECO:0000313" key="4">
    <source>
        <dbReference type="Proteomes" id="UP000237923"/>
    </source>
</evidence>
<organism evidence="3 4">
    <name type="scientific">Leuconostoc suionicum</name>
    <dbReference type="NCBI Taxonomy" id="1511761"/>
    <lineage>
        <taxon>Bacteria</taxon>
        <taxon>Bacillati</taxon>
        <taxon>Bacillota</taxon>
        <taxon>Bacilli</taxon>
        <taxon>Lactobacillales</taxon>
        <taxon>Lactobacillaceae</taxon>
        <taxon>Leuconostoc</taxon>
    </lineage>
</organism>
<dbReference type="GO" id="GO:0016787">
    <property type="term" value="F:hydrolase activity"/>
    <property type="evidence" value="ECO:0007669"/>
    <property type="project" value="InterPro"/>
</dbReference>
<dbReference type="EMBL" id="OKQU01000004">
    <property type="protein sequence ID" value="SPE09733.1"/>
    <property type="molecule type" value="Genomic_DNA"/>
</dbReference>
<keyword evidence="5" id="KW-1185">Reference proteome</keyword>
<dbReference type="InterPro" id="IPR029052">
    <property type="entry name" value="Metallo-depent_PP-like"/>
</dbReference>
<reference evidence="3 4" key="2">
    <citation type="submission" date="2018-02" db="EMBL/GenBank/DDBJ databases">
        <authorList>
            <person name="Cohen D.B."/>
            <person name="Kent A.D."/>
        </authorList>
    </citation>
    <scope>NUCLEOTIDE SEQUENCE [LARGE SCALE GENOMIC DNA]</scope>
    <source>
        <strain evidence="3 4">CECT 9216</strain>
    </source>
</reference>
<gene>
    <name evidence="2" type="ORF">LES8486_01926</name>
    <name evidence="3" type="ORF">LES9216_01926</name>
</gene>
<dbReference type="InterPro" id="IPR022302">
    <property type="entry name" value="Phosphoesterase_putative"/>
</dbReference>